<accession>A0ABT3CLU5</accession>
<proteinExistence type="predicted"/>
<dbReference type="RefSeq" id="WP_264071657.1">
    <property type="nucleotide sequence ID" value="NZ_JACKTY010000049.1"/>
</dbReference>
<dbReference type="EMBL" id="JACKTY010000049">
    <property type="protein sequence ID" value="MCV7230404.1"/>
    <property type="molecule type" value="Genomic_DNA"/>
</dbReference>
<evidence type="ECO:0000313" key="2">
    <source>
        <dbReference type="Proteomes" id="UP001526201"/>
    </source>
</evidence>
<comment type="caution">
    <text evidence="1">The sequence shown here is derived from an EMBL/GenBank/DDBJ whole genome shotgun (WGS) entry which is preliminary data.</text>
</comment>
<protein>
    <submittedName>
        <fullName evidence="1">Uncharacterized protein</fullName>
    </submittedName>
</protein>
<sequence>MSWETPDQSWQFMIGDDPPGDLPAEWAAASQAVTRDLNCRRYGRPITLRNVMWKFLAADGFVCVGFALAGDADVGAYERCKSYRLHTTTAQATVWMADDIQEELGGYEYVQWPIAGNHILRAEIIDDQASWINPTNDTTVSLIGTLCEMPDS</sequence>
<dbReference type="Proteomes" id="UP001526201">
    <property type="component" value="Unassembled WGS sequence"/>
</dbReference>
<keyword evidence="2" id="KW-1185">Reference proteome</keyword>
<name>A0ABT3CLU5_9MYCO</name>
<evidence type="ECO:0000313" key="1">
    <source>
        <dbReference type="EMBL" id="MCV7230404.1"/>
    </source>
</evidence>
<gene>
    <name evidence="1" type="ORF">H7J73_30785</name>
</gene>
<organism evidence="1 2">
    <name type="scientific">Mycolicibacterium komossense</name>
    <dbReference type="NCBI Taxonomy" id="1779"/>
    <lineage>
        <taxon>Bacteria</taxon>
        <taxon>Bacillati</taxon>
        <taxon>Actinomycetota</taxon>
        <taxon>Actinomycetes</taxon>
        <taxon>Mycobacteriales</taxon>
        <taxon>Mycobacteriaceae</taxon>
        <taxon>Mycolicibacterium</taxon>
    </lineage>
</organism>
<reference evidence="1 2" key="1">
    <citation type="journal article" date="2022" name="BMC Genomics">
        <title>Comparative genome analysis of mycobacteria focusing on tRNA and non-coding RNA.</title>
        <authorList>
            <person name="Behra P.R.K."/>
            <person name="Pettersson B.M.F."/>
            <person name="Ramesh M."/>
            <person name="Das S."/>
            <person name="Dasgupta S."/>
            <person name="Kirsebom L.A."/>
        </authorList>
    </citation>
    <scope>NUCLEOTIDE SEQUENCE [LARGE SCALE GENOMIC DNA]</scope>
    <source>
        <strain evidence="1 2">DSM 44078</strain>
    </source>
</reference>